<reference evidence="2 3" key="1">
    <citation type="journal article" date="2015" name="Nature">
        <title>rRNA introns, odd ribosomes, and small enigmatic genomes across a large radiation of phyla.</title>
        <authorList>
            <person name="Brown C.T."/>
            <person name="Hug L.A."/>
            <person name="Thomas B.C."/>
            <person name="Sharon I."/>
            <person name="Castelle C.J."/>
            <person name="Singh A."/>
            <person name="Wilkins M.J."/>
            <person name="Williams K.H."/>
            <person name="Banfield J.F."/>
        </authorList>
    </citation>
    <scope>NUCLEOTIDE SEQUENCE [LARGE SCALE GENOMIC DNA]</scope>
</reference>
<dbReference type="Proteomes" id="UP000033881">
    <property type="component" value="Unassembled WGS sequence"/>
</dbReference>
<gene>
    <name evidence="2" type="ORF">UT24_C0015G0049</name>
</gene>
<name>A0A0G0MIQ0_9BACT</name>
<sequence>MASRGTQTYKKADLLSSLQKKMEQAKQMNEEAKTENLRHNQEKAANLMPVLAKFLADSNEETSEAVQRRTFHSFSIER</sequence>
<feature type="coiled-coil region" evidence="1">
    <location>
        <begin position="11"/>
        <end position="42"/>
    </location>
</feature>
<dbReference type="AlphaFoldDB" id="A0A0G0MIQ0"/>
<evidence type="ECO:0000313" key="2">
    <source>
        <dbReference type="EMBL" id="KKR00241.1"/>
    </source>
</evidence>
<evidence type="ECO:0000313" key="3">
    <source>
        <dbReference type="Proteomes" id="UP000033881"/>
    </source>
</evidence>
<keyword evidence="1" id="KW-0175">Coiled coil</keyword>
<protein>
    <submittedName>
        <fullName evidence="2">Uncharacterized protein</fullName>
    </submittedName>
</protein>
<proteinExistence type="predicted"/>
<organism evidence="2 3">
    <name type="scientific">Candidatus Woesebacteria bacterium GW2011_GWB1_39_12</name>
    <dbReference type="NCBI Taxonomy" id="1618574"/>
    <lineage>
        <taxon>Bacteria</taxon>
        <taxon>Candidatus Woeseibacteriota</taxon>
    </lineage>
</organism>
<evidence type="ECO:0000256" key="1">
    <source>
        <dbReference type="SAM" id="Coils"/>
    </source>
</evidence>
<accession>A0A0G0MIQ0</accession>
<comment type="caution">
    <text evidence="2">The sequence shown here is derived from an EMBL/GenBank/DDBJ whole genome shotgun (WGS) entry which is preliminary data.</text>
</comment>
<dbReference type="EMBL" id="LBWB01000015">
    <property type="protein sequence ID" value="KKR00241.1"/>
    <property type="molecule type" value="Genomic_DNA"/>
</dbReference>
<dbReference type="STRING" id="1618574.UT24_C0015G0049"/>